<accession>A0AAW9CUV1</accession>
<evidence type="ECO:0000313" key="2">
    <source>
        <dbReference type="Proteomes" id="UP001272137"/>
    </source>
</evidence>
<proteinExistence type="predicted"/>
<dbReference type="Proteomes" id="UP001272137">
    <property type="component" value="Unassembled WGS sequence"/>
</dbReference>
<sequence>MKAHPRIPARGRGASAALECAVSPPRFATARCVARDSATRRTAPSD</sequence>
<dbReference type="EMBL" id="QXCT01000001">
    <property type="protein sequence ID" value="MDW9253456.1"/>
    <property type="molecule type" value="Genomic_DNA"/>
</dbReference>
<dbReference type="AlphaFoldDB" id="A0AAW9CUV1"/>
<name>A0AAW9CUV1_BURTH</name>
<protein>
    <submittedName>
        <fullName evidence="1">Uncharacterized protein</fullName>
    </submittedName>
</protein>
<gene>
    <name evidence="1" type="ORF">C7S16_4715</name>
</gene>
<comment type="caution">
    <text evidence="1">The sequence shown here is derived from an EMBL/GenBank/DDBJ whole genome shotgun (WGS) entry which is preliminary data.</text>
</comment>
<reference evidence="1" key="1">
    <citation type="submission" date="2018-08" db="EMBL/GenBank/DDBJ databases">
        <title>Identification of Burkholderia cepacia strains that express a Burkholderia pseudomallei-like capsular polysaccharide.</title>
        <authorList>
            <person name="Burtnick M.N."/>
            <person name="Vongsouvath M."/>
            <person name="Newton P."/>
            <person name="Wuthiekanun V."/>
            <person name="Limmathurotsakul D."/>
            <person name="Brett P.J."/>
            <person name="Chantratita N."/>
            <person name="Dance D.A."/>
        </authorList>
    </citation>
    <scope>NUCLEOTIDE SEQUENCE</scope>
    <source>
        <strain evidence="1">SBXCC001</strain>
    </source>
</reference>
<organism evidence="1 2">
    <name type="scientific">Burkholderia thailandensis</name>
    <dbReference type="NCBI Taxonomy" id="57975"/>
    <lineage>
        <taxon>Bacteria</taxon>
        <taxon>Pseudomonadati</taxon>
        <taxon>Pseudomonadota</taxon>
        <taxon>Betaproteobacteria</taxon>
        <taxon>Burkholderiales</taxon>
        <taxon>Burkholderiaceae</taxon>
        <taxon>Burkholderia</taxon>
        <taxon>pseudomallei group</taxon>
    </lineage>
</organism>
<evidence type="ECO:0000313" key="1">
    <source>
        <dbReference type="EMBL" id="MDW9253456.1"/>
    </source>
</evidence>